<dbReference type="PANTHER" id="PTHR43277">
    <property type="entry name" value="ARGININE DECARBOXYLASE"/>
    <property type="match status" value="1"/>
</dbReference>
<dbReference type="Pfam" id="PF01276">
    <property type="entry name" value="OKR_DC_1"/>
    <property type="match status" value="1"/>
</dbReference>
<dbReference type="Pfam" id="PF03711">
    <property type="entry name" value="OKR_DC_1_C"/>
    <property type="match status" value="1"/>
</dbReference>
<dbReference type="InterPro" id="IPR015421">
    <property type="entry name" value="PyrdxlP-dep_Trfase_major"/>
</dbReference>
<dbReference type="Gene3D" id="3.90.100.10">
    <property type="entry name" value="Orn/Lys/Arg decarboxylase, C-terminal domain"/>
    <property type="match status" value="1"/>
</dbReference>
<gene>
    <name evidence="8" type="ORF">DLJ74_13675</name>
</gene>
<dbReference type="EMBL" id="QGTD01000012">
    <property type="protein sequence ID" value="PWU67854.1"/>
    <property type="molecule type" value="Genomic_DNA"/>
</dbReference>
<comment type="caution">
    <text evidence="8">The sequence shown here is derived from an EMBL/GenBank/DDBJ whole genome shotgun (WGS) entry which is preliminary data.</text>
</comment>
<comment type="similarity">
    <text evidence="2">Belongs to the Orn/Lys/Arg decarboxylase class-I family.</text>
</comment>
<dbReference type="SUPFAM" id="SSF53383">
    <property type="entry name" value="PLP-dependent transferases"/>
    <property type="match status" value="1"/>
</dbReference>
<evidence type="ECO:0000256" key="1">
    <source>
        <dbReference type="ARBA" id="ARBA00001933"/>
    </source>
</evidence>
<reference evidence="8 9" key="1">
    <citation type="submission" date="2018-05" db="EMBL/GenBank/DDBJ databases">
        <title>Genomic analysis of Gracilibacillus dipsosauri DD1 reveals novel features of a salt-tolerant amylase.</title>
        <authorList>
            <person name="Deutch C.E."/>
            <person name="Yang S."/>
        </authorList>
    </citation>
    <scope>NUCLEOTIDE SEQUENCE [LARGE SCALE GENOMIC DNA]</scope>
    <source>
        <strain evidence="8 9">DD1</strain>
    </source>
</reference>
<dbReference type="InterPro" id="IPR008286">
    <property type="entry name" value="Prn/Lys/Arg_de-COase_C"/>
</dbReference>
<dbReference type="InterPro" id="IPR000310">
    <property type="entry name" value="Orn/Lys/Arg_deCO2ase_major_dom"/>
</dbReference>
<dbReference type="PANTHER" id="PTHR43277:SF3">
    <property type="entry name" value="DECARBOXYLASE, PUTATIVE-RELATED"/>
    <property type="match status" value="1"/>
</dbReference>
<protein>
    <submittedName>
        <fullName evidence="8">Lysine decarboxylase</fullName>
    </submittedName>
</protein>
<dbReference type="AlphaFoldDB" id="A0A317KXM8"/>
<keyword evidence="9" id="KW-1185">Reference proteome</keyword>
<evidence type="ECO:0000259" key="7">
    <source>
        <dbReference type="Pfam" id="PF03711"/>
    </source>
</evidence>
<keyword evidence="5" id="KW-0456">Lyase</keyword>
<name>A0A317KXM8_9BACI</name>
<dbReference type="Gene3D" id="3.40.640.10">
    <property type="entry name" value="Type I PLP-dependent aspartate aminotransferase-like (Major domain)"/>
    <property type="match status" value="1"/>
</dbReference>
<proteinExistence type="inferred from homology"/>
<evidence type="ECO:0000256" key="4">
    <source>
        <dbReference type="ARBA" id="ARBA00022898"/>
    </source>
</evidence>
<dbReference type="InterPro" id="IPR015424">
    <property type="entry name" value="PyrdxlP-dep_Trfase"/>
</dbReference>
<dbReference type="OrthoDB" id="9815233at2"/>
<comment type="cofactor">
    <cofactor evidence="1">
        <name>pyridoxal 5'-phosphate</name>
        <dbReference type="ChEBI" id="CHEBI:597326"/>
    </cofactor>
</comment>
<feature type="domain" description="Orn/Lys/Arg decarboxylases family 1 pyridoxal-P attachment site" evidence="6">
    <location>
        <begin position="8"/>
        <end position="308"/>
    </location>
</feature>
<evidence type="ECO:0000313" key="8">
    <source>
        <dbReference type="EMBL" id="PWU67854.1"/>
    </source>
</evidence>
<sequence>MEINQRKTPIYDQVLELAKKQPYSLHVPGHKNGRIFNEIGYEHFKEVLRFDLTELPGLDDLHAPEGMIKDAQQLAANWFGAMETFFLVNGSTVGNLAMIMATCQSGDMVLVQRNCHKSILHGLELAGVRPVFLAPEFDHDTERYDHPSIKTLENASELYPEAKALILTYPDYFGKTFELKQMIEKAHQRNMVVLIDEAHGCHFSIPYLSSPSAVSLGADIVVQSAHKMTPALTMGAFLHVNKTERVDVHRLQYYLQMLQSSSPSYLIMISLDLARHYLANYKREQFYQLMRYMDEAREIFATNDFWRLEEQEEMDDPLKCVWKINPSLTPAMVAEVCQSEGLIPELVTEQDILFIFGLEPTIPVRSLKNTIKKIKDRLKLLTNHDRIETNNRFIPYRTNELALSYQEMKEKDSKWVKLENTIGYIAAEAIVPYPPGIPLLVKGEYITDEHVQQIHTLQANHILFQPSNVLDGLYVFEKEKKDQSEGE</sequence>
<dbReference type="InterPro" id="IPR036633">
    <property type="entry name" value="Prn/Lys/Arg_de-COase_C_sf"/>
</dbReference>
<feature type="domain" description="Orn/Lys/Arg decarboxylase C-terminal" evidence="7">
    <location>
        <begin position="400"/>
        <end position="459"/>
    </location>
</feature>
<evidence type="ECO:0000256" key="2">
    <source>
        <dbReference type="ARBA" id="ARBA00010671"/>
    </source>
</evidence>
<dbReference type="SUPFAM" id="SSF55904">
    <property type="entry name" value="Ornithine decarboxylase C-terminal domain"/>
    <property type="match status" value="1"/>
</dbReference>
<dbReference type="InterPro" id="IPR052357">
    <property type="entry name" value="Orn_Lys_Arg_decarboxylase-I"/>
</dbReference>
<keyword evidence="3" id="KW-0210">Decarboxylase</keyword>
<dbReference type="GO" id="GO:0016831">
    <property type="term" value="F:carboxy-lyase activity"/>
    <property type="evidence" value="ECO:0007669"/>
    <property type="project" value="UniProtKB-KW"/>
</dbReference>
<evidence type="ECO:0000256" key="3">
    <source>
        <dbReference type="ARBA" id="ARBA00022793"/>
    </source>
</evidence>
<evidence type="ECO:0000313" key="9">
    <source>
        <dbReference type="Proteomes" id="UP000245624"/>
    </source>
</evidence>
<evidence type="ECO:0000259" key="6">
    <source>
        <dbReference type="Pfam" id="PF01276"/>
    </source>
</evidence>
<accession>A0A317KXM8</accession>
<dbReference type="RefSeq" id="WP_109984890.1">
    <property type="nucleotide sequence ID" value="NZ_QGTD01000012.1"/>
</dbReference>
<evidence type="ECO:0000256" key="5">
    <source>
        <dbReference type="ARBA" id="ARBA00023239"/>
    </source>
</evidence>
<dbReference type="Proteomes" id="UP000245624">
    <property type="component" value="Unassembled WGS sequence"/>
</dbReference>
<organism evidence="8 9">
    <name type="scientific">Gracilibacillus dipsosauri</name>
    <dbReference type="NCBI Taxonomy" id="178340"/>
    <lineage>
        <taxon>Bacteria</taxon>
        <taxon>Bacillati</taxon>
        <taxon>Bacillota</taxon>
        <taxon>Bacilli</taxon>
        <taxon>Bacillales</taxon>
        <taxon>Bacillaceae</taxon>
        <taxon>Gracilibacillus</taxon>
    </lineage>
</organism>
<keyword evidence="4" id="KW-0663">Pyridoxal phosphate</keyword>